<reference evidence="2 3" key="1">
    <citation type="submission" date="2023-04" db="EMBL/GenBank/DDBJ databases">
        <title>Marinoamorphus aggregata gen. nov., sp. Nov., isolate from tissue of brittle star Ophioplocus japonicus.</title>
        <authorList>
            <person name="Kawano K."/>
            <person name="Sawayama S."/>
            <person name="Nakagawa S."/>
        </authorList>
    </citation>
    <scope>NUCLEOTIDE SEQUENCE [LARGE SCALE GENOMIC DNA]</scope>
    <source>
        <strain evidence="2 3">NKW23</strain>
    </source>
</reference>
<evidence type="ECO:0000256" key="1">
    <source>
        <dbReference type="SAM" id="SignalP"/>
    </source>
</evidence>
<organism evidence="2 3">
    <name type="scientific">Paralimibaculum aggregatum</name>
    <dbReference type="NCBI Taxonomy" id="3036245"/>
    <lineage>
        <taxon>Bacteria</taxon>
        <taxon>Pseudomonadati</taxon>
        <taxon>Pseudomonadota</taxon>
        <taxon>Alphaproteobacteria</taxon>
        <taxon>Rhodobacterales</taxon>
        <taxon>Paracoccaceae</taxon>
        <taxon>Paralimibaculum</taxon>
    </lineage>
</organism>
<dbReference type="Proteomes" id="UP001239909">
    <property type="component" value="Unassembled WGS sequence"/>
</dbReference>
<gene>
    <name evidence="2" type="ORF">LNKW23_05810</name>
</gene>
<evidence type="ECO:0000313" key="2">
    <source>
        <dbReference type="EMBL" id="GMG81368.1"/>
    </source>
</evidence>
<dbReference type="Gene3D" id="1.10.760.10">
    <property type="entry name" value="Cytochrome c-like domain"/>
    <property type="match status" value="1"/>
</dbReference>
<protein>
    <submittedName>
        <fullName evidence="2">Cytochrome c</fullName>
    </submittedName>
</protein>
<accession>A0ABQ6LKQ0</accession>
<keyword evidence="3" id="KW-1185">Reference proteome</keyword>
<comment type="caution">
    <text evidence="2">The sequence shown here is derived from an EMBL/GenBank/DDBJ whole genome shotgun (WGS) entry which is preliminary data.</text>
</comment>
<dbReference type="InterPro" id="IPR036909">
    <property type="entry name" value="Cyt_c-like_dom_sf"/>
</dbReference>
<feature type="chain" id="PRO_5046339290" evidence="1">
    <location>
        <begin position="24"/>
        <end position="141"/>
    </location>
</feature>
<keyword evidence="1" id="KW-0732">Signal</keyword>
<proteinExistence type="predicted"/>
<dbReference type="EMBL" id="BSYI01000003">
    <property type="protein sequence ID" value="GMG81368.1"/>
    <property type="molecule type" value="Genomic_DNA"/>
</dbReference>
<dbReference type="RefSeq" id="WP_285670028.1">
    <property type="nucleotide sequence ID" value="NZ_BSYI01000003.1"/>
</dbReference>
<name>A0ABQ6LKQ0_9RHOB</name>
<feature type="signal peptide" evidence="1">
    <location>
        <begin position="1"/>
        <end position="23"/>
    </location>
</feature>
<sequence length="141" mass="15560">MPVLRHIAPALALAATVAAPALAAEIDGAHEYAVRCAICHGLEGRGDGPYELYLKVKPADLTVLAIDNRGRFPFEDIYRVIDGRTELLAHGPREMPIWGYEYRRLENRQSDADRGGASAETVVSQKILALIEHIRAMQRAE</sequence>
<dbReference type="SUPFAM" id="SSF46626">
    <property type="entry name" value="Cytochrome c"/>
    <property type="match status" value="1"/>
</dbReference>
<evidence type="ECO:0000313" key="3">
    <source>
        <dbReference type="Proteomes" id="UP001239909"/>
    </source>
</evidence>